<reference evidence="3 4" key="1">
    <citation type="submission" date="2015-10" db="EMBL/GenBank/DDBJ databases">
        <title>Mycobacterium gordonae draft genome assembly.</title>
        <authorList>
            <person name="Ustinova V."/>
            <person name="Smirnova T."/>
            <person name="Blagodatskikh K."/>
            <person name="Varlamov D."/>
            <person name="Larionova E."/>
            <person name="Chernousova L."/>
        </authorList>
    </citation>
    <scope>NUCLEOTIDE SEQUENCE [LARGE SCALE GENOMIC DNA]</scope>
    <source>
        <strain evidence="3 4">CTRI 14-8773</strain>
    </source>
</reference>
<sequence length="127" mass="13499">MRVRKAFAAAFLPIGVAIAGVALSAAIADAQPQPGDGSDGPFTWCPGDPPVATGNRQYNPVIWDDNVCHQWWYVDFGKGNVAQNVWDGPNPPAREPTRGYQPPPPLPPGLCWPTGGSFIPLPIPCPS</sequence>
<name>A0A0Q2Q8L8_MYCGO</name>
<feature type="signal peptide" evidence="2">
    <location>
        <begin position="1"/>
        <end position="30"/>
    </location>
</feature>
<feature type="region of interest" description="Disordered" evidence="1">
    <location>
        <begin position="30"/>
        <end position="49"/>
    </location>
</feature>
<dbReference type="OrthoDB" id="4628978at2"/>
<protein>
    <recommendedName>
        <fullName evidence="5">Secreted protein</fullName>
    </recommendedName>
</protein>
<evidence type="ECO:0000313" key="3">
    <source>
        <dbReference type="EMBL" id="KQH76261.1"/>
    </source>
</evidence>
<dbReference type="Proteomes" id="UP000051677">
    <property type="component" value="Unassembled WGS sequence"/>
</dbReference>
<comment type="caution">
    <text evidence="3">The sequence shown here is derived from an EMBL/GenBank/DDBJ whole genome shotgun (WGS) entry which is preliminary data.</text>
</comment>
<dbReference type="RefSeq" id="WP_055580811.1">
    <property type="nucleotide sequence ID" value="NZ_LKTM01000355.1"/>
</dbReference>
<evidence type="ECO:0000313" key="4">
    <source>
        <dbReference type="Proteomes" id="UP000051677"/>
    </source>
</evidence>
<evidence type="ECO:0008006" key="5">
    <source>
        <dbReference type="Google" id="ProtNLM"/>
    </source>
</evidence>
<accession>A0A0Q2Q8L8</accession>
<dbReference type="EMBL" id="LKTM01000355">
    <property type="protein sequence ID" value="KQH76261.1"/>
    <property type="molecule type" value="Genomic_DNA"/>
</dbReference>
<organism evidence="3 4">
    <name type="scientific">Mycobacterium gordonae</name>
    <dbReference type="NCBI Taxonomy" id="1778"/>
    <lineage>
        <taxon>Bacteria</taxon>
        <taxon>Bacillati</taxon>
        <taxon>Actinomycetota</taxon>
        <taxon>Actinomycetes</taxon>
        <taxon>Mycobacteriales</taxon>
        <taxon>Mycobacteriaceae</taxon>
        <taxon>Mycobacterium</taxon>
    </lineage>
</organism>
<feature type="region of interest" description="Disordered" evidence="1">
    <location>
        <begin position="86"/>
        <end position="107"/>
    </location>
</feature>
<evidence type="ECO:0000256" key="1">
    <source>
        <dbReference type="SAM" id="MobiDB-lite"/>
    </source>
</evidence>
<gene>
    <name evidence="3" type="ORF">AO501_09625</name>
</gene>
<evidence type="ECO:0000256" key="2">
    <source>
        <dbReference type="SAM" id="SignalP"/>
    </source>
</evidence>
<feature type="chain" id="PRO_5006195606" description="Secreted protein" evidence="2">
    <location>
        <begin position="31"/>
        <end position="127"/>
    </location>
</feature>
<dbReference type="AlphaFoldDB" id="A0A0Q2Q8L8"/>
<proteinExistence type="predicted"/>
<keyword evidence="2" id="KW-0732">Signal</keyword>